<dbReference type="RefSeq" id="WP_093042610.1">
    <property type="nucleotide sequence ID" value="NZ_FNQR01000002.1"/>
</dbReference>
<feature type="transmembrane region" description="Helical" evidence="6">
    <location>
        <begin position="80"/>
        <end position="98"/>
    </location>
</feature>
<feature type="transmembrane region" description="Helical" evidence="6">
    <location>
        <begin position="104"/>
        <end position="126"/>
    </location>
</feature>
<comment type="subcellular location">
    <subcellularLocation>
        <location evidence="1">Cell membrane</location>
        <topology evidence="1">Multi-pass membrane protein</topology>
    </subcellularLocation>
</comment>
<feature type="transmembrane region" description="Helical" evidence="6">
    <location>
        <begin position="138"/>
        <end position="160"/>
    </location>
</feature>
<feature type="transmembrane region" description="Helical" evidence="6">
    <location>
        <begin position="287"/>
        <end position="310"/>
    </location>
</feature>
<dbReference type="PANTHER" id="PTHR42718">
    <property type="entry name" value="MAJOR FACILITATOR SUPERFAMILY MULTIDRUG TRANSPORTER MFSC"/>
    <property type="match status" value="1"/>
</dbReference>
<accession>A0A1H3Y562</accession>
<dbReference type="STRING" id="571932.SAMN05421743_102348"/>
<organism evidence="8 9">
    <name type="scientific">Thalassobacillus cyri</name>
    <dbReference type="NCBI Taxonomy" id="571932"/>
    <lineage>
        <taxon>Bacteria</taxon>
        <taxon>Bacillati</taxon>
        <taxon>Bacillota</taxon>
        <taxon>Bacilli</taxon>
        <taxon>Bacillales</taxon>
        <taxon>Bacillaceae</taxon>
        <taxon>Thalassobacillus</taxon>
    </lineage>
</organism>
<evidence type="ECO:0000256" key="5">
    <source>
        <dbReference type="ARBA" id="ARBA00023136"/>
    </source>
</evidence>
<dbReference type="InterPro" id="IPR020846">
    <property type="entry name" value="MFS_dom"/>
</dbReference>
<dbReference type="PRINTS" id="PR01036">
    <property type="entry name" value="TCRTETB"/>
</dbReference>
<dbReference type="Gene3D" id="1.20.1720.10">
    <property type="entry name" value="Multidrug resistance protein D"/>
    <property type="match status" value="1"/>
</dbReference>
<evidence type="ECO:0000256" key="6">
    <source>
        <dbReference type="SAM" id="Phobius"/>
    </source>
</evidence>
<dbReference type="SUPFAM" id="SSF103473">
    <property type="entry name" value="MFS general substrate transporter"/>
    <property type="match status" value="1"/>
</dbReference>
<keyword evidence="9" id="KW-1185">Reference proteome</keyword>
<keyword evidence="5 6" id="KW-0472">Membrane</keyword>
<dbReference type="GO" id="GO:0022857">
    <property type="term" value="F:transmembrane transporter activity"/>
    <property type="evidence" value="ECO:0007669"/>
    <property type="project" value="InterPro"/>
</dbReference>
<feature type="transmembrane region" description="Helical" evidence="6">
    <location>
        <begin position="317"/>
        <end position="339"/>
    </location>
</feature>
<keyword evidence="2" id="KW-0813">Transport</keyword>
<feature type="transmembrane region" description="Helical" evidence="6">
    <location>
        <begin position="259"/>
        <end position="281"/>
    </location>
</feature>
<keyword evidence="4 6" id="KW-1133">Transmembrane helix</keyword>
<evidence type="ECO:0000256" key="3">
    <source>
        <dbReference type="ARBA" id="ARBA00022692"/>
    </source>
</evidence>
<feature type="domain" description="Major facilitator superfamily (MFS) profile" evidence="7">
    <location>
        <begin position="14"/>
        <end position="438"/>
    </location>
</feature>
<dbReference type="InterPro" id="IPR011701">
    <property type="entry name" value="MFS"/>
</dbReference>
<evidence type="ECO:0000259" key="7">
    <source>
        <dbReference type="PROSITE" id="PS50850"/>
    </source>
</evidence>
<dbReference type="CDD" id="cd17321">
    <property type="entry name" value="MFS_MMR_MDR_like"/>
    <property type="match status" value="1"/>
</dbReference>
<dbReference type="Proteomes" id="UP000198584">
    <property type="component" value="Unassembled WGS sequence"/>
</dbReference>
<feature type="transmembrane region" description="Helical" evidence="6">
    <location>
        <begin position="195"/>
        <end position="215"/>
    </location>
</feature>
<evidence type="ECO:0000313" key="8">
    <source>
        <dbReference type="EMBL" id="SEA05978.1"/>
    </source>
</evidence>
<evidence type="ECO:0000256" key="4">
    <source>
        <dbReference type="ARBA" id="ARBA00022989"/>
    </source>
</evidence>
<feature type="transmembrane region" description="Helical" evidence="6">
    <location>
        <begin position="12"/>
        <end position="31"/>
    </location>
</feature>
<feature type="transmembrane region" description="Helical" evidence="6">
    <location>
        <begin position="221"/>
        <end position="238"/>
    </location>
</feature>
<dbReference type="Gene3D" id="1.20.1250.20">
    <property type="entry name" value="MFS general substrate transporter like domains"/>
    <property type="match status" value="1"/>
</dbReference>
<proteinExistence type="predicted"/>
<dbReference type="AlphaFoldDB" id="A0A1H3Y562"/>
<gene>
    <name evidence="8" type="ORF">SAMN05421743_102348</name>
</gene>
<evidence type="ECO:0000256" key="2">
    <source>
        <dbReference type="ARBA" id="ARBA00022448"/>
    </source>
</evidence>
<dbReference type="OrthoDB" id="2403626at2"/>
<name>A0A1H3Y562_9BACI</name>
<dbReference type="EMBL" id="FNQR01000002">
    <property type="protein sequence ID" value="SEA05978.1"/>
    <property type="molecule type" value="Genomic_DNA"/>
</dbReference>
<dbReference type="InterPro" id="IPR036259">
    <property type="entry name" value="MFS_trans_sf"/>
</dbReference>
<reference evidence="8 9" key="1">
    <citation type="submission" date="2016-10" db="EMBL/GenBank/DDBJ databases">
        <authorList>
            <person name="de Groot N.N."/>
        </authorList>
    </citation>
    <scope>NUCLEOTIDE SEQUENCE [LARGE SCALE GENOMIC DNA]</scope>
    <source>
        <strain evidence="8 9">CCM7597</strain>
    </source>
</reference>
<dbReference type="GO" id="GO:0005886">
    <property type="term" value="C:plasma membrane"/>
    <property type="evidence" value="ECO:0007669"/>
    <property type="project" value="UniProtKB-SubCell"/>
</dbReference>
<feature type="transmembrane region" description="Helical" evidence="6">
    <location>
        <begin position="166"/>
        <end position="183"/>
    </location>
</feature>
<evidence type="ECO:0000256" key="1">
    <source>
        <dbReference type="ARBA" id="ARBA00004651"/>
    </source>
</evidence>
<feature type="transmembrane region" description="Helical" evidence="6">
    <location>
        <begin position="416"/>
        <end position="438"/>
    </location>
</feature>
<feature type="transmembrane region" description="Helical" evidence="6">
    <location>
        <begin position="51"/>
        <end position="68"/>
    </location>
</feature>
<sequence>MTKEQTNRSTNFNTILILSAAVWLVVMNTTMFNIALPTILEDFSLAPSEGAWIVSGYSIVLAIFTITYTRLSDYLPLRMLLIIGMIIFGSSSLLGFFADSFTWLLIARLCQASGAAAIPGLSFVFASRYIPVSYRGRAMAIIASASALGFGLGPVAGGIITQFLSWNYLFIITLFVVAVIPILKKKMPEETVEKGAFDILGGLLTGGTITSFLLFITTYHWYYPVIGLLLAVLLWMRITRAQLPFIQPELLQNKLYRRLLYITYIGFATNFAILFLMPLMLQQIYNLGPLLIGMVIFPGAILSAGAAIIVGKLIDKFGNIIVLVSAQGLLLLSSMILYFLFAVNFYMIMFAYLFTSFGFSSLSSSSTNEVSRILPDEQIGAGIGLKQLTHFIGSASGAVLAGILLEVTQATGAASFLLPLLVLIIGMSYSYTIAYVYIKKKPKERP</sequence>
<keyword evidence="3 6" id="KW-0812">Transmembrane</keyword>
<dbReference type="PANTHER" id="PTHR42718:SF9">
    <property type="entry name" value="MAJOR FACILITATOR SUPERFAMILY MULTIDRUG TRANSPORTER MFSC"/>
    <property type="match status" value="1"/>
</dbReference>
<dbReference type="Pfam" id="PF07690">
    <property type="entry name" value="MFS_1"/>
    <property type="match status" value="1"/>
</dbReference>
<dbReference type="PROSITE" id="PS50850">
    <property type="entry name" value="MFS"/>
    <property type="match status" value="1"/>
</dbReference>
<evidence type="ECO:0000313" key="9">
    <source>
        <dbReference type="Proteomes" id="UP000198584"/>
    </source>
</evidence>
<protein>
    <submittedName>
        <fullName evidence="8">MFS transporter, DHA2 family, metal-tetracycline-proton antiporter</fullName>
    </submittedName>
</protein>